<dbReference type="Gene3D" id="3.40.50.620">
    <property type="entry name" value="HUPs"/>
    <property type="match status" value="1"/>
</dbReference>
<dbReference type="Pfam" id="PF00582">
    <property type="entry name" value="Usp"/>
    <property type="match status" value="1"/>
</dbReference>
<name>A0A4U5J632_9EURY</name>
<evidence type="ECO:0000313" key="4">
    <source>
        <dbReference type="Proteomes" id="UP000308037"/>
    </source>
</evidence>
<proteinExistence type="inferred from homology"/>
<reference evidence="3 4" key="1">
    <citation type="submission" date="2019-04" db="EMBL/GenBank/DDBJ databases">
        <title>Natronomonas sp. F20-122 a newhaloarchaeon isolated from a saline saltern of Isla Bacuta, Huelva, Spain.</title>
        <authorList>
            <person name="Duran-Viseras A."/>
            <person name="Sanchez-Porro C."/>
            <person name="Ventosa A."/>
        </authorList>
    </citation>
    <scope>NUCLEOTIDE SEQUENCE [LARGE SCALE GENOMIC DNA]</scope>
    <source>
        <strain evidence="3 4">F20-122</strain>
    </source>
</reference>
<dbReference type="EMBL" id="QKNX01000009">
    <property type="protein sequence ID" value="TKR24430.1"/>
    <property type="molecule type" value="Genomic_DNA"/>
</dbReference>
<evidence type="ECO:0000259" key="2">
    <source>
        <dbReference type="Pfam" id="PF00582"/>
    </source>
</evidence>
<dbReference type="SUPFAM" id="SSF52402">
    <property type="entry name" value="Adenine nucleotide alpha hydrolases-like"/>
    <property type="match status" value="1"/>
</dbReference>
<gene>
    <name evidence="3" type="ORF">DM868_14440</name>
</gene>
<dbReference type="PANTHER" id="PTHR46268:SF6">
    <property type="entry name" value="UNIVERSAL STRESS PROTEIN UP12"/>
    <property type="match status" value="1"/>
</dbReference>
<dbReference type="CDD" id="cd00293">
    <property type="entry name" value="USP-like"/>
    <property type="match status" value="1"/>
</dbReference>
<comment type="similarity">
    <text evidence="1">Belongs to the universal stress protein A family.</text>
</comment>
<comment type="caution">
    <text evidence="3">The sequence shown here is derived from an EMBL/GenBank/DDBJ whole genome shotgun (WGS) entry which is preliminary data.</text>
</comment>
<dbReference type="Proteomes" id="UP000308037">
    <property type="component" value="Unassembled WGS sequence"/>
</dbReference>
<evidence type="ECO:0000313" key="3">
    <source>
        <dbReference type="EMBL" id="TKR24430.1"/>
    </source>
</evidence>
<dbReference type="InterPro" id="IPR014729">
    <property type="entry name" value="Rossmann-like_a/b/a_fold"/>
</dbReference>
<dbReference type="AlphaFoldDB" id="A0A4U5J632"/>
<dbReference type="RefSeq" id="WP_137277547.1">
    <property type="nucleotide sequence ID" value="NZ_QKNX01000009.1"/>
</dbReference>
<dbReference type="OrthoDB" id="281037at2157"/>
<dbReference type="PANTHER" id="PTHR46268">
    <property type="entry name" value="STRESS RESPONSE PROTEIN NHAX"/>
    <property type="match status" value="1"/>
</dbReference>
<keyword evidence="4" id="KW-1185">Reference proteome</keyword>
<dbReference type="PRINTS" id="PR01438">
    <property type="entry name" value="UNVRSLSTRESS"/>
</dbReference>
<organism evidence="3 4">
    <name type="scientific">Natronomonas salsuginis</name>
    <dbReference type="NCBI Taxonomy" id="2217661"/>
    <lineage>
        <taxon>Archaea</taxon>
        <taxon>Methanobacteriati</taxon>
        <taxon>Methanobacteriota</taxon>
        <taxon>Stenosarchaea group</taxon>
        <taxon>Halobacteria</taxon>
        <taxon>Halobacteriales</taxon>
        <taxon>Natronomonadaceae</taxon>
        <taxon>Natronomonas</taxon>
    </lineage>
</organism>
<dbReference type="InterPro" id="IPR006016">
    <property type="entry name" value="UspA"/>
</dbReference>
<sequence length="170" mass="19023">MVYYCEFVLLFRAQVRHFKYMARMYYSIMYRVLFPIDVVDDAATKRAEMLTEMPLDRDELEITILNVFEAFDGVEGDLTVSSGDIYDETDVPTGLDTIEGRFEADGLDTSLVRRHGDPADEILEYAHEGAVDLIVMGGRKRSPVGKALFGSVSQAVLLNTELPVVILTSG</sequence>
<evidence type="ECO:0000256" key="1">
    <source>
        <dbReference type="ARBA" id="ARBA00008791"/>
    </source>
</evidence>
<dbReference type="InterPro" id="IPR006015">
    <property type="entry name" value="Universal_stress_UspA"/>
</dbReference>
<feature type="domain" description="UspA" evidence="2">
    <location>
        <begin position="31"/>
        <end position="166"/>
    </location>
</feature>
<accession>A0A4U5J632</accession>
<protein>
    <submittedName>
        <fullName evidence="3">Universal stress protein</fullName>
    </submittedName>
</protein>